<dbReference type="EMBL" id="CP021376">
    <property type="protein sequence ID" value="ART80113.1"/>
    <property type="molecule type" value="Genomic_DNA"/>
</dbReference>
<keyword evidence="1" id="KW-0472">Membrane</keyword>
<reference evidence="3" key="1">
    <citation type="submission" date="2017-05" db="EMBL/GenBank/DDBJ databases">
        <authorList>
            <person name="Sung H."/>
        </authorList>
    </citation>
    <scope>NUCLEOTIDE SEQUENCE [LARGE SCALE GENOMIC DNA]</scope>
    <source>
        <strain evidence="3">AMac2203</strain>
    </source>
</reference>
<dbReference type="OrthoDB" id="8562850at2"/>
<feature type="transmembrane region" description="Helical" evidence="1">
    <location>
        <begin position="104"/>
        <end position="127"/>
    </location>
</feature>
<name>A0A1Y0CXQ9_9GAMM</name>
<evidence type="ECO:0008006" key="4">
    <source>
        <dbReference type="Google" id="ProtNLM"/>
    </source>
</evidence>
<evidence type="ECO:0000313" key="2">
    <source>
        <dbReference type="EMBL" id="ART80113.1"/>
    </source>
</evidence>
<proteinExistence type="predicted"/>
<dbReference type="RefSeq" id="WP_086963982.1">
    <property type="nucleotide sequence ID" value="NZ_CP021376.1"/>
</dbReference>
<feature type="transmembrane region" description="Helical" evidence="1">
    <location>
        <begin position="74"/>
        <end position="98"/>
    </location>
</feature>
<keyword evidence="3" id="KW-1185">Reference proteome</keyword>
<keyword evidence="1" id="KW-1133">Transmembrane helix</keyword>
<evidence type="ECO:0000256" key="1">
    <source>
        <dbReference type="SAM" id="Phobius"/>
    </source>
</evidence>
<gene>
    <name evidence="2" type="ORF">CBP12_08105</name>
</gene>
<sequence length="173" mass="19081">MTDHTVLLGEDFPHKVSAEYPSRESAEQAVQRLTEHAQIPRTQINIVQPNDPLIARKLEPEVTGIRRTLARSHLVFGGAGLVLGLVVALILVSVGPVLTRSSPLFTFIVFGFFFTIFGLLLAGLVSLRPDHDSMIAKTRTASRTGQWTVIVHCQDQDQQERAKEVVNTTAETL</sequence>
<accession>A0A1Y0CXQ9</accession>
<organism evidence="2 3">
    <name type="scientific">Oceanisphaera avium</name>
    <dbReference type="NCBI Taxonomy" id="1903694"/>
    <lineage>
        <taxon>Bacteria</taxon>
        <taxon>Pseudomonadati</taxon>
        <taxon>Pseudomonadota</taxon>
        <taxon>Gammaproteobacteria</taxon>
        <taxon>Aeromonadales</taxon>
        <taxon>Aeromonadaceae</taxon>
        <taxon>Oceanisphaera</taxon>
    </lineage>
</organism>
<dbReference type="AlphaFoldDB" id="A0A1Y0CXQ9"/>
<dbReference type="Proteomes" id="UP000243793">
    <property type="component" value="Chromosome"/>
</dbReference>
<dbReference type="KEGG" id="ocm:CBP12_08105"/>
<keyword evidence="1" id="KW-0812">Transmembrane</keyword>
<evidence type="ECO:0000313" key="3">
    <source>
        <dbReference type="Proteomes" id="UP000243793"/>
    </source>
</evidence>
<protein>
    <recommendedName>
        <fullName evidence="4">Riboflavin biosynthesis protein RibA</fullName>
    </recommendedName>
</protein>